<feature type="binding site" evidence="10 13">
    <location>
        <position position="37"/>
    </location>
    <ligand>
        <name>a divalent metal cation</name>
        <dbReference type="ChEBI" id="CHEBI:60240"/>
    </ligand>
</feature>
<dbReference type="InterPro" id="IPR026019">
    <property type="entry name" value="Ribul_P_3_epim"/>
</dbReference>
<comment type="caution">
    <text evidence="15">The sequence shown here is derived from an EMBL/GenBank/DDBJ whole genome shotgun (WGS) entry which is preliminary data.</text>
</comment>
<dbReference type="GO" id="GO:0046872">
    <property type="term" value="F:metal ion binding"/>
    <property type="evidence" value="ECO:0007669"/>
    <property type="project" value="UniProtKB-UniRule"/>
</dbReference>
<evidence type="ECO:0000256" key="9">
    <source>
        <dbReference type="ARBA" id="ARBA00023235"/>
    </source>
</evidence>
<feature type="binding site" evidence="10 13">
    <location>
        <position position="68"/>
    </location>
    <ligand>
        <name>a divalent metal cation</name>
        <dbReference type="ChEBI" id="CHEBI:60240"/>
    </ligand>
</feature>
<dbReference type="CDD" id="cd00429">
    <property type="entry name" value="RPE"/>
    <property type="match status" value="1"/>
</dbReference>
<evidence type="ECO:0000256" key="6">
    <source>
        <dbReference type="ARBA" id="ARBA00009541"/>
    </source>
</evidence>
<dbReference type="PANTHER" id="PTHR11749">
    <property type="entry name" value="RIBULOSE-5-PHOSPHATE-3-EPIMERASE"/>
    <property type="match status" value="1"/>
</dbReference>
<feature type="active site" description="Proton acceptor" evidence="10 12">
    <location>
        <position position="37"/>
    </location>
</feature>
<proteinExistence type="inferred from homology"/>
<organism evidence="15 16">
    <name type="scientific">Candidatus Brocadia fulgida</name>
    <dbReference type="NCBI Taxonomy" id="380242"/>
    <lineage>
        <taxon>Bacteria</taxon>
        <taxon>Pseudomonadati</taxon>
        <taxon>Planctomycetota</taxon>
        <taxon>Candidatus Brocadiia</taxon>
        <taxon>Candidatus Brocadiales</taxon>
        <taxon>Candidatus Brocadiaceae</taxon>
        <taxon>Candidatus Brocadia</taxon>
    </lineage>
</organism>
<evidence type="ECO:0000256" key="14">
    <source>
        <dbReference type="PIRSR" id="PIRSR001461-3"/>
    </source>
</evidence>
<feature type="binding site" evidence="10 13">
    <location>
        <position position="35"/>
    </location>
    <ligand>
        <name>a divalent metal cation</name>
        <dbReference type="ChEBI" id="CHEBI:60240"/>
    </ligand>
</feature>
<dbReference type="Proteomes" id="UP000034954">
    <property type="component" value="Unassembled WGS sequence"/>
</dbReference>
<dbReference type="FunFam" id="3.20.20.70:FF:000004">
    <property type="entry name" value="Ribulose-phosphate 3-epimerase"/>
    <property type="match status" value="1"/>
</dbReference>
<comment type="cofactor">
    <cofactor evidence="10 13">
        <name>a divalent metal cation</name>
        <dbReference type="ChEBI" id="CHEBI:60240"/>
    </cofactor>
    <text evidence="10 13">Binds 1 divalent metal cation per subunit.</text>
</comment>
<evidence type="ECO:0000256" key="3">
    <source>
        <dbReference type="ARBA" id="ARBA00001941"/>
    </source>
</evidence>
<dbReference type="NCBIfam" id="TIGR01163">
    <property type="entry name" value="rpe"/>
    <property type="match status" value="1"/>
</dbReference>
<dbReference type="InterPro" id="IPR011060">
    <property type="entry name" value="RibuloseP-bd_barrel"/>
</dbReference>
<evidence type="ECO:0000256" key="10">
    <source>
        <dbReference type="HAMAP-Rule" id="MF_02227"/>
    </source>
</evidence>
<evidence type="ECO:0000256" key="13">
    <source>
        <dbReference type="PIRSR" id="PIRSR001461-2"/>
    </source>
</evidence>
<keyword evidence="9 10" id="KW-0413">Isomerase</keyword>
<name>A0A0M2V1V5_9BACT</name>
<sequence>MQPGIKIAASILGANPVRLEEEIKKIEQAGIDLIHIDVMDGHFVPNITMGPFIVEGIRRITNVPLDMHLMIENPERYITPFAAAARAGDLITFHIEAAKKPKEIISFITSAGLKAGVSLNPDTGTETVEDLLDELDMVLVMSVNPGFAGQRFIPKALPKIARLRGIAPEKMDIEVDGGITTETISQAVAHGANVIVAASAIFKATDPCSAIKALRQTAEQAVKKGDTQKAIS</sequence>
<dbReference type="PIRSF" id="PIRSF001461">
    <property type="entry name" value="RPE"/>
    <property type="match status" value="1"/>
</dbReference>
<dbReference type="GO" id="GO:0004750">
    <property type="term" value="F:D-ribulose-phosphate 3-epimerase activity"/>
    <property type="evidence" value="ECO:0007669"/>
    <property type="project" value="UniProtKB-UniRule"/>
</dbReference>
<feature type="binding site" evidence="14">
    <location>
        <position position="178"/>
    </location>
    <ligand>
        <name>substrate</name>
    </ligand>
</feature>
<evidence type="ECO:0000256" key="7">
    <source>
        <dbReference type="ARBA" id="ARBA00013188"/>
    </source>
</evidence>
<evidence type="ECO:0000256" key="1">
    <source>
        <dbReference type="ARBA" id="ARBA00001782"/>
    </source>
</evidence>
<dbReference type="EC" id="5.1.3.1" evidence="7 10"/>
<dbReference type="NCBIfam" id="NF004076">
    <property type="entry name" value="PRK05581.1-4"/>
    <property type="match status" value="1"/>
</dbReference>
<dbReference type="Pfam" id="PF00834">
    <property type="entry name" value="Ribul_P_3_epim"/>
    <property type="match status" value="1"/>
</dbReference>
<comment type="function">
    <text evidence="10">Catalyzes the reversible epimerization of D-ribulose 5-phosphate to D-xylulose 5-phosphate.</text>
</comment>
<protein>
    <recommendedName>
        <fullName evidence="7 10">Ribulose-phosphate 3-epimerase</fullName>
        <ecNumber evidence="7 10">5.1.3.1</ecNumber>
    </recommendedName>
</protein>
<keyword evidence="10 11" id="KW-0119">Carbohydrate metabolism</keyword>
<feature type="binding site" evidence="10 14">
    <location>
        <position position="68"/>
    </location>
    <ligand>
        <name>substrate</name>
    </ligand>
</feature>
<keyword evidence="13" id="KW-0170">Cobalt</keyword>
<feature type="binding site" evidence="10 13">
    <location>
        <position position="176"/>
    </location>
    <ligand>
        <name>a divalent metal cation</name>
        <dbReference type="ChEBI" id="CHEBI:60240"/>
    </ligand>
</feature>
<evidence type="ECO:0000313" key="15">
    <source>
        <dbReference type="EMBL" id="KKO21106.1"/>
    </source>
</evidence>
<dbReference type="PROSITE" id="PS01085">
    <property type="entry name" value="RIBUL_P_3_EPIMER_1"/>
    <property type="match status" value="1"/>
</dbReference>
<dbReference type="EMBL" id="LAQJ01000017">
    <property type="protein sequence ID" value="KKO21106.1"/>
    <property type="molecule type" value="Genomic_DNA"/>
</dbReference>
<dbReference type="GO" id="GO:0019323">
    <property type="term" value="P:pentose catabolic process"/>
    <property type="evidence" value="ECO:0007669"/>
    <property type="project" value="UniProtKB-UniRule"/>
</dbReference>
<dbReference type="AlphaFoldDB" id="A0A0M2V1V5"/>
<feature type="binding site" evidence="10 14">
    <location>
        <begin position="198"/>
        <end position="199"/>
    </location>
    <ligand>
        <name>substrate</name>
    </ligand>
</feature>
<reference evidence="15 16" key="1">
    <citation type="journal article" date="2013" name="BMC Microbiol.">
        <title>Identification of the type II cytochrome c maturation pathway in anammox bacteria by comparative genomics.</title>
        <authorList>
            <person name="Ferousi C."/>
            <person name="Speth D.R."/>
            <person name="Reimann J."/>
            <person name="Op den Camp H.J."/>
            <person name="Allen J.W."/>
            <person name="Keltjens J.T."/>
            <person name="Jetten M.S."/>
        </authorList>
    </citation>
    <scope>NUCLEOTIDE SEQUENCE [LARGE SCALE GENOMIC DNA]</scope>
    <source>
        <strain evidence="15">RU1</strain>
    </source>
</reference>
<comment type="cofactor">
    <cofactor evidence="2">
        <name>Mn(2+)</name>
        <dbReference type="ChEBI" id="CHEBI:29035"/>
    </cofactor>
</comment>
<dbReference type="SUPFAM" id="SSF51366">
    <property type="entry name" value="Ribulose-phoshate binding barrel"/>
    <property type="match status" value="1"/>
</dbReference>
<feature type="binding site" evidence="10 14">
    <location>
        <position position="10"/>
    </location>
    <ligand>
        <name>substrate</name>
    </ligand>
</feature>
<keyword evidence="8 10" id="KW-0479">Metal-binding</keyword>
<dbReference type="PROSITE" id="PS01086">
    <property type="entry name" value="RIBUL_P_3_EPIMER_2"/>
    <property type="match status" value="1"/>
</dbReference>
<comment type="cofactor">
    <cofactor evidence="5">
        <name>Fe(2+)</name>
        <dbReference type="ChEBI" id="CHEBI:29033"/>
    </cofactor>
</comment>
<feature type="binding site" evidence="10 14">
    <location>
        <begin position="146"/>
        <end position="149"/>
    </location>
    <ligand>
        <name>substrate</name>
    </ligand>
</feature>
<comment type="cofactor">
    <cofactor evidence="4">
        <name>Zn(2+)</name>
        <dbReference type="ChEBI" id="CHEBI:29105"/>
    </cofactor>
</comment>
<dbReference type="GO" id="GO:0005737">
    <property type="term" value="C:cytoplasm"/>
    <property type="evidence" value="ECO:0007669"/>
    <property type="project" value="UniProtKB-ARBA"/>
</dbReference>
<feature type="binding site" evidence="10">
    <location>
        <begin position="176"/>
        <end position="178"/>
    </location>
    <ligand>
        <name>substrate</name>
    </ligand>
</feature>
<evidence type="ECO:0000256" key="4">
    <source>
        <dbReference type="ARBA" id="ARBA00001947"/>
    </source>
</evidence>
<evidence type="ECO:0000313" key="16">
    <source>
        <dbReference type="Proteomes" id="UP000034954"/>
    </source>
</evidence>
<comment type="similarity">
    <text evidence="6 10 11">Belongs to the ribulose-phosphate 3-epimerase family.</text>
</comment>
<comment type="pathway">
    <text evidence="10">Carbohydrate degradation.</text>
</comment>
<dbReference type="Gene3D" id="3.20.20.70">
    <property type="entry name" value="Aldolase class I"/>
    <property type="match status" value="1"/>
</dbReference>
<keyword evidence="13" id="KW-0862">Zinc</keyword>
<dbReference type="GO" id="GO:0006098">
    <property type="term" value="P:pentose-phosphate shunt"/>
    <property type="evidence" value="ECO:0007669"/>
    <property type="project" value="UniProtKB-UniRule"/>
</dbReference>
<comment type="catalytic activity">
    <reaction evidence="1 10 11">
        <text>D-ribulose 5-phosphate = D-xylulose 5-phosphate</text>
        <dbReference type="Rhea" id="RHEA:13677"/>
        <dbReference type="ChEBI" id="CHEBI:57737"/>
        <dbReference type="ChEBI" id="CHEBI:58121"/>
        <dbReference type="EC" id="5.1.3.1"/>
    </reaction>
</comment>
<evidence type="ECO:0000256" key="11">
    <source>
        <dbReference type="PIRNR" id="PIRNR001461"/>
    </source>
</evidence>
<dbReference type="PATRIC" id="fig|380242.3.peg.189"/>
<keyword evidence="13" id="KW-0464">Manganese</keyword>
<dbReference type="HAMAP" id="MF_02227">
    <property type="entry name" value="RPE"/>
    <property type="match status" value="1"/>
</dbReference>
<evidence type="ECO:0000256" key="5">
    <source>
        <dbReference type="ARBA" id="ARBA00001954"/>
    </source>
</evidence>
<evidence type="ECO:0000256" key="2">
    <source>
        <dbReference type="ARBA" id="ARBA00001936"/>
    </source>
</evidence>
<dbReference type="InterPro" id="IPR013785">
    <property type="entry name" value="Aldolase_TIM"/>
</dbReference>
<evidence type="ECO:0000256" key="12">
    <source>
        <dbReference type="PIRSR" id="PIRSR001461-1"/>
    </source>
</evidence>
<dbReference type="InterPro" id="IPR000056">
    <property type="entry name" value="Ribul_P_3_epim-like"/>
</dbReference>
<evidence type="ECO:0000256" key="8">
    <source>
        <dbReference type="ARBA" id="ARBA00022723"/>
    </source>
</evidence>
<comment type="cofactor">
    <cofactor evidence="3">
        <name>Co(2+)</name>
        <dbReference type="ChEBI" id="CHEBI:48828"/>
    </cofactor>
</comment>
<gene>
    <name evidence="10" type="primary">rpe</name>
    <name evidence="15" type="ORF">BROFUL_00151</name>
</gene>
<keyword evidence="16" id="KW-1185">Reference proteome</keyword>
<feature type="active site" description="Proton donor" evidence="10 12">
    <location>
        <position position="176"/>
    </location>
</feature>
<accession>A0A0M2V1V5</accession>